<accession>A0A418N147</accession>
<evidence type="ECO:0000313" key="1">
    <source>
        <dbReference type="EMBL" id="RIV41266.1"/>
    </source>
</evidence>
<dbReference type="OrthoDB" id="4950701at2"/>
<dbReference type="RefSeq" id="WP_119572468.1">
    <property type="nucleotide sequence ID" value="NZ_QXEC01000001.1"/>
</dbReference>
<proteinExistence type="predicted"/>
<comment type="caution">
    <text evidence="1">The sequence shown here is derived from an EMBL/GenBank/DDBJ whole genome shotgun (WGS) entry which is preliminary data.</text>
</comment>
<dbReference type="AlphaFoldDB" id="A0A418N147"/>
<gene>
    <name evidence="1" type="ORF">D2L64_00680</name>
</gene>
<dbReference type="EMBL" id="QXEC01000001">
    <property type="protein sequence ID" value="RIV41266.1"/>
    <property type="molecule type" value="Genomic_DNA"/>
</dbReference>
<keyword evidence="2" id="KW-1185">Reference proteome</keyword>
<evidence type="ECO:0000313" key="2">
    <source>
        <dbReference type="Proteomes" id="UP000283832"/>
    </source>
</evidence>
<organism evidence="1 2">
    <name type="scientific">Micromonospora radicis</name>
    <dbReference type="NCBI Taxonomy" id="1894971"/>
    <lineage>
        <taxon>Bacteria</taxon>
        <taxon>Bacillati</taxon>
        <taxon>Actinomycetota</taxon>
        <taxon>Actinomycetes</taxon>
        <taxon>Micromonosporales</taxon>
        <taxon>Micromonosporaceae</taxon>
        <taxon>Micromonospora</taxon>
    </lineage>
</organism>
<reference evidence="1 2" key="1">
    <citation type="submission" date="2018-08" db="EMBL/GenBank/DDBJ databases">
        <title>Jishengella sp. nov., isolated from a root of Azadirachta indica A. Juss. var. siamensis Valenton.</title>
        <authorList>
            <person name="Kuncharoen N."/>
            <person name="Tanasupawat S."/>
            <person name="Kudo T."/>
            <person name="Ohkuma M."/>
        </authorList>
    </citation>
    <scope>NUCLEOTIDE SEQUENCE [LARGE SCALE GENOMIC DNA]</scope>
    <source>
        <strain evidence="1 2">AZ1-13</strain>
    </source>
</reference>
<name>A0A418N147_9ACTN</name>
<protein>
    <submittedName>
        <fullName evidence="1">Uncharacterized protein</fullName>
    </submittedName>
</protein>
<dbReference type="Proteomes" id="UP000283832">
    <property type="component" value="Unassembled WGS sequence"/>
</dbReference>
<sequence length="68" mass="7023">MRGTSIFGVLVVIWLVIGAVAAGQRGYYDSGEANCAEVGTILVTIAAGPLNYVGANPQVDCELPEPSQ</sequence>